<proteinExistence type="predicted"/>
<organism evidence="2 3">
    <name type="scientific">Drouetiella hepatica Uher 2000/2452</name>
    <dbReference type="NCBI Taxonomy" id="904376"/>
    <lineage>
        <taxon>Bacteria</taxon>
        <taxon>Bacillati</taxon>
        <taxon>Cyanobacteriota</taxon>
        <taxon>Cyanophyceae</taxon>
        <taxon>Oculatellales</taxon>
        <taxon>Oculatellaceae</taxon>
        <taxon>Drouetiella</taxon>
    </lineage>
</organism>
<evidence type="ECO:0000313" key="3">
    <source>
        <dbReference type="Proteomes" id="UP000757435"/>
    </source>
</evidence>
<dbReference type="SUPFAM" id="SSF101898">
    <property type="entry name" value="NHL repeat"/>
    <property type="match status" value="1"/>
</dbReference>
<dbReference type="SUPFAM" id="SSF110296">
    <property type="entry name" value="Oligoxyloglucan reducing end-specific cellobiohydrolase"/>
    <property type="match status" value="1"/>
</dbReference>
<accession>A0A951QBG2</accession>
<evidence type="ECO:0000313" key="2">
    <source>
        <dbReference type="EMBL" id="MBW4659732.1"/>
    </source>
</evidence>
<gene>
    <name evidence="2" type="ORF">KME15_13730</name>
</gene>
<dbReference type="EMBL" id="JAHHHD010000014">
    <property type="protein sequence ID" value="MBW4659732.1"/>
    <property type="molecule type" value="Genomic_DNA"/>
</dbReference>
<dbReference type="Gene3D" id="2.130.10.10">
    <property type="entry name" value="YVTN repeat-like/Quinoprotein amine dehydrogenase"/>
    <property type="match status" value="2"/>
</dbReference>
<sequence>MNQISRDRLYQLLPAIYQLRDTVEGEPLKALLAVIEQEVEAIEEDIGDLYDNWFIETCVEWAIPYMGDLLDVRALYASSFPKNQPQNQLATTQKELLGDRPPRPRPYGQQERRAYVANTLAYRRRKGTTTVLEQLVRDVTGWRARAIEFSRLLITTQNLNHLRTNSATVDLRNNTSLDLIGTPFEQQVAYTAEVRRASLGGKYNIPNIGIFVWRLQSYPIQRGTARVVAVTEADPTGRFCTFNPLGYDDVPLFNQPQSATDLTKQAQEINLPTPLRYGSLANELKERRQLRLQGKPLLSPRYFNESSPVLQIFVNGQPNPIPPEEILICRLAITEAEREEAIAVNQAENQAEQAQGQEQVPIDDMSWLFPDADSERNPDDIAIPTKVVAVDPELGRIAFLDRTLPERVEVSYLYGFSDDLGGGPYSRGANKTDLLKNAGQKLIEDTPETNWINPLYWEVEQIASADDNPLDTAIQNWNRTVSAWQALRDQIHVPLARVTVSPVQISRVKSSNDPVPLRFKPGIVGKGLEVLPGFCPTEILITPGLAIDRQGRRLQVCQMETFDLNDLSVYPHQHDQFIILVICYRAALQGQDYQFAWVPETAIADDGYPEGTLIPLARLKIRSANSDQRCVGQPDLSVRDDHQRGIVQGLDVNVRPGKLEVAITPGTAVDKWGNVLIATTTQLLNLKDYQGSTVYLVVSLTSQIGQRWQLEYILSEAEANSDRYIRLASLSVPKVKFKVDGIDAASRAIEGLQVNATDKGISIAAGTAKDSQGREINLEQAYQFDLSSYTAQQFVLFISPQRRQGFPLQPIDSSTKKDWQQLGIVPQEPDPADTGIILIKDSLTYEGDLEITIPQEKKLKIIAVDGSRPHICGNVSVQGTAPATEPNQGELILEGLLIEGGLIVLPGYLERLQVIHSTLVPEQGGLWVQPQEETLSSCCIFDAEDPLAAIASVMTVLAFVQGAWYSNLKLDQTPEKYLGQLTQLVTQQMNRLLAEIWQTIFPWVTQMDSSLDSQINGWDCLFENSSSEQETDPPDNSRLEISLYHSICGAITLTEAVPKLSIEDSILDKGQARNGVEDTSGLAILAPGTDTEIFTTTVLGMTTVRSLESSNSLFTEKVTVQLHQTGCIRFSYVPEGSQTPPRYQCQPDKEFQEALDPIPDAITSIASHDSFLFSGSAGGGIFRSINNGEIWEKANRGLSNPYVATTLAYEQAGIGKVQIDSSDPTKVSAENLEVAAFTQQFRPKDTIAIQGETRTVTEIRNDGLLIVDKGFKNLTGSSPYAFEINTVLAGTTGGRIFRSKNNGDDWIPLTLPGVTSTITVLCQDQWAFTGTLIEGGLQIEINQMIPEDEFQVGDVVSSDTTQSDDTQSEDYQTRRIDAVEWSTEKVLLILNAPFTHRTIPKPIAFHLNTLLAATAGEGILRGNANGENWLSINAGLTNLDVRALAVTKNGQVFAGTAGGGVFQMIHGKSRGEPRDSRSERWISLNNGLKNYNISALAIDFSGIIILAGTVSGGVFRFNSETQSNRESEWIPVNQGLSSFGITSLIACEITGTINSVKEFINGQKTFFFEEGLRQGESMTISGRSQKIASIESNTSLTLEASLSSDLPPETPYKSYNLLIAATSDGKLFRSINGGDCWRQLSLDLKGLDVTALAANQSSEQLFAGTAAGAIYCSNDEGNSWQSINAGLPNMIEKLLIMERLQPTFTSDCYGDPGYAQLSQSCANELRTGAEDGAEMGVFNDLKQPQRESNLQANLEEYLRFGLEAGIFYIT</sequence>
<comment type="caution">
    <text evidence="2">The sequence shown here is derived from an EMBL/GenBank/DDBJ whole genome shotgun (WGS) entry which is preliminary data.</text>
</comment>
<name>A0A951QBG2_9CYAN</name>
<protein>
    <submittedName>
        <fullName evidence="2">Uncharacterized protein</fullName>
    </submittedName>
</protein>
<feature type="region of interest" description="Disordered" evidence="1">
    <location>
        <begin position="83"/>
        <end position="109"/>
    </location>
</feature>
<feature type="compositionally biased region" description="Polar residues" evidence="1">
    <location>
        <begin position="83"/>
        <end position="94"/>
    </location>
</feature>
<dbReference type="Proteomes" id="UP000757435">
    <property type="component" value="Unassembled WGS sequence"/>
</dbReference>
<reference evidence="2" key="1">
    <citation type="submission" date="2021-05" db="EMBL/GenBank/DDBJ databases">
        <authorList>
            <person name="Pietrasiak N."/>
            <person name="Ward R."/>
            <person name="Stajich J.E."/>
            <person name="Kurbessoian T."/>
        </authorList>
    </citation>
    <scope>NUCLEOTIDE SEQUENCE</scope>
    <source>
        <strain evidence="2">UHER 2000/2452</strain>
    </source>
</reference>
<evidence type="ECO:0000256" key="1">
    <source>
        <dbReference type="SAM" id="MobiDB-lite"/>
    </source>
</evidence>
<reference evidence="2" key="2">
    <citation type="journal article" date="2022" name="Microbiol. Resour. Announc.">
        <title>Metagenome Sequencing to Explore Phylogenomics of Terrestrial Cyanobacteria.</title>
        <authorList>
            <person name="Ward R.D."/>
            <person name="Stajich J.E."/>
            <person name="Johansen J.R."/>
            <person name="Huntemann M."/>
            <person name="Clum A."/>
            <person name="Foster B."/>
            <person name="Foster B."/>
            <person name="Roux S."/>
            <person name="Palaniappan K."/>
            <person name="Varghese N."/>
            <person name="Mukherjee S."/>
            <person name="Reddy T.B.K."/>
            <person name="Daum C."/>
            <person name="Copeland A."/>
            <person name="Chen I.A."/>
            <person name="Ivanova N.N."/>
            <person name="Kyrpides N.C."/>
            <person name="Shapiro N."/>
            <person name="Eloe-Fadrosh E.A."/>
            <person name="Pietrasiak N."/>
        </authorList>
    </citation>
    <scope>NUCLEOTIDE SEQUENCE</scope>
    <source>
        <strain evidence="2">UHER 2000/2452</strain>
    </source>
</reference>
<dbReference type="InterPro" id="IPR015943">
    <property type="entry name" value="WD40/YVTN_repeat-like_dom_sf"/>
</dbReference>